<evidence type="ECO:0000313" key="4">
    <source>
        <dbReference type="Proteomes" id="UP001168098"/>
    </source>
</evidence>
<dbReference type="EMBL" id="JARBHA010000018">
    <property type="protein sequence ID" value="KAJ9673998.1"/>
    <property type="molecule type" value="Genomic_DNA"/>
</dbReference>
<feature type="compositionally biased region" description="Polar residues" evidence="1">
    <location>
        <begin position="324"/>
        <end position="337"/>
    </location>
</feature>
<evidence type="ECO:0000313" key="3">
    <source>
        <dbReference type="EMBL" id="KAJ9673998.1"/>
    </source>
</evidence>
<feature type="compositionally biased region" description="Basic residues" evidence="1">
    <location>
        <begin position="345"/>
        <end position="354"/>
    </location>
</feature>
<comment type="caution">
    <text evidence="3">The sequence shown here is derived from an EMBL/GenBank/DDBJ whole genome shotgun (WGS) entry which is preliminary data.</text>
</comment>
<feature type="compositionally biased region" description="Basic and acidic residues" evidence="1">
    <location>
        <begin position="136"/>
        <end position="163"/>
    </location>
</feature>
<name>A0AA38YP02_VITRO</name>
<dbReference type="PROSITE" id="PS50812">
    <property type="entry name" value="PWWP"/>
    <property type="match status" value="1"/>
</dbReference>
<dbReference type="InterPro" id="IPR053063">
    <property type="entry name" value="PWWP_domain_containing_PDP"/>
</dbReference>
<gene>
    <name evidence="3" type="ORF">PVL29_023511</name>
</gene>
<feature type="region of interest" description="Disordered" evidence="1">
    <location>
        <begin position="359"/>
        <end position="378"/>
    </location>
</feature>
<dbReference type="PANTHER" id="PTHR42851:SF13">
    <property type="entry name" value="OS08G0477800 PROTEIN"/>
    <property type="match status" value="1"/>
</dbReference>
<keyword evidence="4" id="KW-1185">Reference proteome</keyword>
<evidence type="ECO:0000256" key="1">
    <source>
        <dbReference type="SAM" id="MobiDB-lite"/>
    </source>
</evidence>
<protein>
    <recommendedName>
        <fullName evidence="2">PWWP domain-containing protein</fullName>
    </recommendedName>
</protein>
<feature type="domain" description="PWWP" evidence="2">
    <location>
        <begin position="31"/>
        <end position="93"/>
    </location>
</feature>
<feature type="compositionally biased region" description="Basic and acidic residues" evidence="1">
    <location>
        <begin position="13"/>
        <end position="22"/>
    </location>
</feature>
<dbReference type="CDD" id="cd05162">
    <property type="entry name" value="PWWP"/>
    <property type="match status" value="1"/>
</dbReference>
<feature type="region of interest" description="Disordered" evidence="1">
    <location>
        <begin position="1"/>
        <end position="22"/>
    </location>
</feature>
<dbReference type="PANTHER" id="PTHR42851">
    <property type="entry name" value="ALDOLASE-RELATED"/>
    <property type="match status" value="1"/>
</dbReference>
<feature type="compositionally biased region" description="Basic and acidic residues" evidence="1">
    <location>
        <begin position="208"/>
        <end position="223"/>
    </location>
</feature>
<feature type="compositionally biased region" description="Polar residues" evidence="1">
    <location>
        <begin position="189"/>
        <end position="207"/>
    </location>
</feature>
<dbReference type="Pfam" id="PF00855">
    <property type="entry name" value="PWWP"/>
    <property type="match status" value="1"/>
</dbReference>
<organism evidence="3 4">
    <name type="scientific">Vitis rotundifolia</name>
    <name type="common">Muscadine grape</name>
    <dbReference type="NCBI Taxonomy" id="103349"/>
    <lineage>
        <taxon>Eukaryota</taxon>
        <taxon>Viridiplantae</taxon>
        <taxon>Streptophyta</taxon>
        <taxon>Embryophyta</taxon>
        <taxon>Tracheophyta</taxon>
        <taxon>Spermatophyta</taxon>
        <taxon>Magnoliopsida</taxon>
        <taxon>eudicotyledons</taxon>
        <taxon>Gunneridae</taxon>
        <taxon>Pentapetalae</taxon>
        <taxon>rosids</taxon>
        <taxon>Vitales</taxon>
        <taxon>Vitaceae</taxon>
        <taxon>Viteae</taxon>
        <taxon>Vitis</taxon>
    </lineage>
</organism>
<reference evidence="3 4" key="1">
    <citation type="journal article" date="2023" name="BMC Biotechnol.">
        <title>Vitis rotundifolia cv Carlos genome sequencing.</title>
        <authorList>
            <person name="Huff M."/>
            <person name="Hulse-Kemp A."/>
            <person name="Scheffler B."/>
            <person name="Youngblood R."/>
            <person name="Simpson S."/>
            <person name="Babiker E."/>
            <person name="Staton M."/>
        </authorList>
    </citation>
    <scope>NUCLEOTIDE SEQUENCE [LARGE SCALE GENOMIC DNA]</scope>
    <source>
        <tissue evidence="3">Leaf</tissue>
    </source>
</reference>
<dbReference type="Gene3D" id="2.30.30.140">
    <property type="match status" value="1"/>
</dbReference>
<evidence type="ECO:0000259" key="2">
    <source>
        <dbReference type="PROSITE" id="PS50812"/>
    </source>
</evidence>
<feature type="region of interest" description="Disordered" evidence="1">
    <location>
        <begin position="116"/>
        <end position="354"/>
    </location>
</feature>
<feature type="compositionally biased region" description="Basic and acidic residues" evidence="1">
    <location>
        <begin position="306"/>
        <end position="322"/>
    </location>
</feature>
<dbReference type="AlphaFoldDB" id="A0AA38YP02"/>
<feature type="compositionally biased region" description="Basic and acidic residues" evidence="1">
    <location>
        <begin position="285"/>
        <end position="296"/>
    </location>
</feature>
<dbReference type="InterPro" id="IPR000313">
    <property type="entry name" value="PWWP_dom"/>
</dbReference>
<proteinExistence type="predicted"/>
<accession>A0AA38YP02</accession>
<dbReference type="Proteomes" id="UP001168098">
    <property type="component" value="Unassembled WGS sequence"/>
</dbReference>
<dbReference type="SUPFAM" id="SSF63748">
    <property type="entry name" value="Tudor/PWWP/MBT"/>
    <property type="match status" value="1"/>
</dbReference>
<sequence>MKGKRLASSKSHVVKEEEEKAADQLRGNVMPGDLIWVRLRGLSWWPAQVVNENAVSRSNKPGNRSEDEVLVRVYGTYNYLYVDPMKCRSEFENILKQNNGSYREIFQKALEQDLPSAKCGRSKGRGSKSNESAEEVESKTFKGNGELKELKPKRPSAKWEAKCKTSKQNGVQKEPKPTSLSNEDDTKCKTSQQSGVQRKHNPNSLSTDAKKEAKSKIVKDAGLQKKLVPNSPSARKEAKGKTPKQNVVQKKVESIDVQVQSNTPMQDGVLKKKRRPSSQCYEEASESKTLKQDGAQKKLKLNSPSTEKEAKRKTSKKDDMLKKLNSNSPCTATSSTRKTSEKISSRKSHILNARRMRVMRSLGLTAPSGSPFDRNGHT</sequence>